<evidence type="ECO:0000256" key="3">
    <source>
        <dbReference type="ARBA" id="ARBA00023163"/>
    </source>
</evidence>
<feature type="region of interest" description="Disordered" evidence="4">
    <location>
        <begin position="69"/>
        <end position="98"/>
    </location>
</feature>
<dbReference type="InterPro" id="IPR000843">
    <property type="entry name" value="HTH_LacI"/>
</dbReference>
<evidence type="ECO:0000256" key="1">
    <source>
        <dbReference type="ARBA" id="ARBA00023015"/>
    </source>
</evidence>
<dbReference type="InterPro" id="IPR010982">
    <property type="entry name" value="Lambda_DNA-bd_dom_sf"/>
</dbReference>
<keyword evidence="1" id="KW-0805">Transcription regulation</keyword>
<feature type="non-terminal residue" evidence="6">
    <location>
        <position position="98"/>
    </location>
</feature>
<evidence type="ECO:0000256" key="2">
    <source>
        <dbReference type="ARBA" id="ARBA00023125"/>
    </source>
</evidence>
<dbReference type="Gene3D" id="3.40.50.2300">
    <property type="match status" value="1"/>
</dbReference>
<dbReference type="Proteomes" id="UP001165561">
    <property type="component" value="Unassembled WGS sequence"/>
</dbReference>
<dbReference type="EMBL" id="JARACI010000086">
    <property type="protein sequence ID" value="MDD9204914.1"/>
    <property type="molecule type" value="Genomic_DNA"/>
</dbReference>
<keyword evidence="3" id="KW-0804">Transcription</keyword>
<comment type="caution">
    <text evidence="6">The sequence shown here is derived from an EMBL/GenBank/DDBJ whole genome shotgun (WGS) entry which is preliminary data.</text>
</comment>
<name>A0ABT5TSG1_9MICO</name>
<dbReference type="PANTHER" id="PTHR30146">
    <property type="entry name" value="LACI-RELATED TRANSCRIPTIONAL REPRESSOR"/>
    <property type="match status" value="1"/>
</dbReference>
<keyword evidence="2" id="KW-0238">DNA-binding</keyword>
<gene>
    <name evidence="6" type="ORF">PU560_00375</name>
</gene>
<feature type="non-terminal residue" evidence="6">
    <location>
        <position position="1"/>
    </location>
</feature>
<sequence>DAARRRVHDAAEALGYVPDATARNLRNRQSDSIGVLVSDLTHPFSAEVAAGASTQARRRGYTVVLSDTGERTDTQSGTVEGTDTESEAAEALVSLRVA</sequence>
<reference evidence="6" key="1">
    <citation type="submission" date="2023-02" db="EMBL/GenBank/DDBJ databases">
        <title>Georgenia sp.10Sc9-8, isolated from a soil sample collected from the Taklamakan desert.</title>
        <authorList>
            <person name="Liu S."/>
        </authorList>
    </citation>
    <scope>NUCLEOTIDE SEQUENCE</scope>
    <source>
        <strain evidence="6">10Sc9-8</strain>
    </source>
</reference>
<feature type="domain" description="HTH lacI-type" evidence="5">
    <location>
        <begin position="1"/>
        <end position="27"/>
    </location>
</feature>
<accession>A0ABT5TSG1</accession>
<evidence type="ECO:0000256" key="4">
    <source>
        <dbReference type="SAM" id="MobiDB-lite"/>
    </source>
</evidence>
<dbReference type="InterPro" id="IPR028082">
    <property type="entry name" value="Peripla_BP_I"/>
</dbReference>
<dbReference type="PANTHER" id="PTHR30146:SF109">
    <property type="entry name" value="HTH-TYPE TRANSCRIPTIONAL REGULATOR GALS"/>
    <property type="match status" value="1"/>
</dbReference>
<keyword evidence="7" id="KW-1185">Reference proteome</keyword>
<evidence type="ECO:0000259" key="5">
    <source>
        <dbReference type="PROSITE" id="PS50932"/>
    </source>
</evidence>
<dbReference type="PROSITE" id="PS50932">
    <property type="entry name" value="HTH_LACI_2"/>
    <property type="match status" value="1"/>
</dbReference>
<evidence type="ECO:0000313" key="6">
    <source>
        <dbReference type="EMBL" id="MDD9204914.1"/>
    </source>
</evidence>
<protein>
    <recommendedName>
        <fullName evidence="5">HTH lacI-type domain-containing protein</fullName>
    </recommendedName>
</protein>
<dbReference type="Gene3D" id="1.10.260.40">
    <property type="entry name" value="lambda repressor-like DNA-binding domains"/>
    <property type="match status" value="1"/>
</dbReference>
<evidence type="ECO:0000313" key="7">
    <source>
        <dbReference type="Proteomes" id="UP001165561"/>
    </source>
</evidence>
<dbReference type="SUPFAM" id="SSF53822">
    <property type="entry name" value="Periplasmic binding protein-like I"/>
    <property type="match status" value="1"/>
</dbReference>
<dbReference type="SMART" id="SM00354">
    <property type="entry name" value="HTH_LACI"/>
    <property type="match status" value="1"/>
</dbReference>
<organism evidence="6 7">
    <name type="scientific">Georgenia halotolerans</name>
    <dbReference type="NCBI Taxonomy" id="3028317"/>
    <lineage>
        <taxon>Bacteria</taxon>
        <taxon>Bacillati</taxon>
        <taxon>Actinomycetota</taxon>
        <taxon>Actinomycetes</taxon>
        <taxon>Micrococcales</taxon>
        <taxon>Bogoriellaceae</taxon>
        <taxon>Georgenia</taxon>
    </lineage>
</organism>
<proteinExistence type="predicted"/>